<dbReference type="Pfam" id="PF01047">
    <property type="entry name" value="MarR"/>
    <property type="match status" value="1"/>
</dbReference>
<dbReference type="GO" id="GO:0003677">
    <property type="term" value="F:DNA binding"/>
    <property type="evidence" value="ECO:0007669"/>
    <property type="project" value="UniProtKB-KW"/>
</dbReference>
<dbReference type="SMART" id="SM00347">
    <property type="entry name" value="HTH_MARR"/>
    <property type="match status" value="1"/>
</dbReference>
<evidence type="ECO:0000259" key="4">
    <source>
        <dbReference type="PROSITE" id="PS50995"/>
    </source>
</evidence>
<evidence type="ECO:0000256" key="3">
    <source>
        <dbReference type="ARBA" id="ARBA00023163"/>
    </source>
</evidence>
<dbReference type="InterPro" id="IPR000835">
    <property type="entry name" value="HTH_MarR-typ"/>
</dbReference>
<dbReference type="PANTHER" id="PTHR42756">
    <property type="entry name" value="TRANSCRIPTIONAL REGULATOR, MARR"/>
    <property type="match status" value="1"/>
</dbReference>
<keyword evidence="6" id="KW-1185">Reference proteome</keyword>
<evidence type="ECO:0000256" key="1">
    <source>
        <dbReference type="ARBA" id="ARBA00023015"/>
    </source>
</evidence>
<dbReference type="PRINTS" id="PR00598">
    <property type="entry name" value="HTHMARR"/>
</dbReference>
<keyword evidence="2" id="KW-0238">DNA-binding</keyword>
<accession>A0A4U8YQ79</accession>
<organism evidence="5 6">
    <name type="scientific">Desulfoluna butyratoxydans</name>
    <dbReference type="NCBI Taxonomy" id="231438"/>
    <lineage>
        <taxon>Bacteria</taxon>
        <taxon>Pseudomonadati</taxon>
        <taxon>Thermodesulfobacteriota</taxon>
        <taxon>Desulfobacteria</taxon>
        <taxon>Desulfobacterales</taxon>
        <taxon>Desulfolunaceae</taxon>
        <taxon>Desulfoluna</taxon>
    </lineage>
</organism>
<dbReference type="Gene3D" id="1.10.10.10">
    <property type="entry name" value="Winged helix-like DNA-binding domain superfamily/Winged helix DNA-binding domain"/>
    <property type="match status" value="1"/>
</dbReference>
<dbReference type="GO" id="GO:0003700">
    <property type="term" value="F:DNA-binding transcription factor activity"/>
    <property type="evidence" value="ECO:0007669"/>
    <property type="project" value="InterPro"/>
</dbReference>
<gene>
    <name evidence="5" type="ORF">MSL71_40600</name>
</gene>
<sequence>MKTDHIIALIGRTREKANAFILAKLKELGIEGLAPSHGDILVNLFQSSPLPMKELAERIGRDKSTITALINKLIKLGYVEKRKDAGDSRVTLIALTREGEELKPDFEYVSAKLMSTTFRGFSQEEKEQVVGLLERIHGNFP</sequence>
<keyword evidence="1" id="KW-0805">Transcription regulation</keyword>
<feature type="domain" description="HTH marR-type" evidence="4">
    <location>
        <begin position="3"/>
        <end position="138"/>
    </location>
</feature>
<dbReference type="RefSeq" id="WP_180144052.1">
    <property type="nucleotide sequence ID" value="NZ_CAADHO010000009.1"/>
</dbReference>
<reference evidence="5 6" key="1">
    <citation type="submission" date="2019-03" db="EMBL/GenBank/DDBJ databases">
        <authorList>
            <person name="Nijsse B."/>
        </authorList>
    </citation>
    <scope>NUCLEOTIDE SEQUENCE [LARGE SCALE GENOMIC DNA]</scope>
    <source>
        <strain evidence="5">Desulfoluna butyratoxydans MSL71</strain>
    </source>
</reference>
<evidence type="ECO:0000256" key="2">
    <source>
        <dbReference type="ARBA" id="ARBA00023125"/>
    </source>
</evidence>
<dbReference type="InterPro" id="IPR036390">
    <property type="entry name" value="WH_DNA-bd_sf"/>
</dbReference>
<dbReference type="EMBL" id="CAADHO010000009">
    <property type="protein sequence ID" value="VFQ46396.1"/>
    <property type="molecule type" value="Genomic_DNA"/>
</dbReference>
<name>A0A4U8YQ79_9BACT</name>
<keyword evidence="3" id="KW-0804">Transcription</keyword>
<dbReference type="PROSITE" id="PS50995">
    <property type="entry name" value="HTH_MARR_2"/>
    <property type="match status" value="1"/>
</dbReference>
<evidence type="ECO:0000313" key="5">
    <source>
        <dbReference type="EMBL" id="VFQ46396.1"/>
    </source>
</evidence>
<dbReference type="AlphaFoldDB" id="A0A4U8YQ79"/>
<protein>
    <submittedName>
        <fullName evidence="5">Marr family</fullName>
    </submittedName>
</protein>
<dbReference type="PANTHER" id="PTHR42756:SF1">
    <property type="entry name" value="TRANSCRIPTIONAL REPRESSOR OF EMRAB OPERON"/>
    <property type="match status" value="1"/>
</dbReference>
<dbReference type="SUPFAM" id="SSF46785">
    <property type="entry name" value="Winged helix' DNA-binding domain"/>
    <property type="match status" value="1"/>
</dbReference>
<dbReference type="InterPro" id="IPR036388">
    <property type="entry name" value="WH-like_DNA-bd_sf"/>
</dbReference>
<evidence type="ECO:0000313" key="6">
    <source>
        <dbReference type="Proteomes" id="UP000507962"/>
    </source>
</evidence>
<proteinExistence type="predicted"/>
<dbReference type="Proteomes" id="UP000507962">
    <property type="component" value="Unassembled WGS sequence"/>
</dbReference>